<dbReference type="Pfam" id="PF14226">
    <property type="entry name" value="DIOX_N"/>
    <property type="match status" value="1"/>
</dbReference>
<gene>
    <name evidence="4" type="ORF">SCUCBS95973_009410</name>
</gene>
<dbReference type="PROSITE" id="PS51471">
    <property type="entry name" value="FE2OG_OXY"/>
    <property type="match status" value="1"/>
</dbReference>
<organism evidence="4 5">
    <name type="scientific">Sporothrix curviconia</name>
    <dbReference type="NCBI Taxonomy" id="1260050"/>
    <lineage>
        <taxon>Eukaryota</taxon>
        <taxon>Fungi</taxon>
        <taxon>Dikarya</taxon>
        <taxon>Ascomycota</taxon>
        <taxon>Pezizomycotina</taxon>
        <taxon>Sordariomycetes</taxon>
        <taxon>Sordariomycetidae</taxon>
        <taxon>Ophiostomatales</taxon>
        <taxon>Ophiostomataceae</taxon>
        <taxon>Sporothrix</taxon>
    </lineage>
</organism>
<keyword evidence="2" id="KW-0560">Oxidoreductase</keyword>
<dbReference type="EMBL" id="CAWUHB010000105">
    <property type="protein sequence ID" value="CAK7235860.1"/>
    <property type="molecule type" value="Genomic_DNA"/>
</dbReference>
<evidence type="ECO:0000256" key="1">
    <source>
        <dbReference type="ARBA" id="ARBA00008056"/>
    </source>
</evidence>
<comment type="caution">
    <text evidence="4">The sequence shown here is derived from an EMBL/GenBank/DDBJ whole genome shotgun (WGS) entry which is preliminary data.</text>
</comment>
<dbReference type="Proteomes" id="UP001642405">
    <property type="component" value="Unassembled WGS sequence"/>
</dbReference>
<evidence type="ECO:0000313" key="5">
    <source>
        <dbReference type="Proteomes" id="UP001642405"/>
    </source>
</evidence>
<dbReference type="InterPro" id="IPR044861">
    <property type="entry name" value="IPNS-like_FE2OG_OXY"/>
</dbReference>
<evidence type="ECO:0000259" key="3">
    <source>
        <dbReference type="PROSITE" id="PS51471"/>
    </source>
</evidence>
<protein>
    <recommendedName>
        <fullName evidence="3">Fe2OG dioxygenase domain-containing protein</fullName>
    </recommendedName>
</protein>
<dbReference type="PANTHER" id="PTHR47990">
    <property type="entry name" value="2-OXOGLUTARATE (2OG) AND FE(II)-DEPENDENT OXYGENASE SUPERFAMILY PROTEIN-RELATED"/>
    <property type="match status" value="1"/>
</dbReference>
<name>A0ABP0CWE4_9PEZI</name>
<proteinExistence type="inferred from homology"/>
<dbReference type="InterPro" id="IPR050231">
    <property type="entry name" value="Iron_ascorbate_oxido_reductase"/>
</dbReference>
<reference evidence="4 5" key="1">
    <citation type="submission" date="2024-01" db="EMBL/GenBank/DDBJ databases">
        <authorList>
            <person name="Allen C."/>
            <person name="Tagirdzhanova G."/>
        </authorList>
    </citation>
    <scope>NUCLEOTIDE SEQUENCE [LARGE SCALE GENOMIC DNA]</scope>
</reference>
<keyword evidence="2" id="KW-0408">Iron</keyword>
<evidence type="ECO:0000256" key="2">
    <source>
        <dbReference type="RuleBase" id="RU003682"/>
    </source>
</evidence>
<accession>A0ABP0CWE4</accession>
<dbReference type="InterPro" id="IPR005123">
    <property type="entry name" value="Oxoglu/Fe-dep_dioxygenase_dom"/>
</dbReference>
<evidence type="ECO:0000313" key="4">
    <source>
        <dbReference type="EMBL" id="CAK7235860.1"/>
    </source>
</evidence>
<comment type="similarity">
    <text evidence="1 2">Belongs to the iron/ascorbate-dependent oxidoreductase family.</text>
</comment>
<keyword evidence="2" id="KW-0479">Metal-binding</keyword>
<dbReference type="InterPro" id="IPR027443">
    <property type="entry name" value="IPNS-like_sf"/>
</dbReference>
<dbReference type="Pfam" id="PF03171">
    <property type="entry name" value="2OG-FeII_Oxy"/>
    <property type="match status" value="1"/>
</dbReference>
<dbReference type="SUPFAM" id="SSF51197">
    <property type="entry name" value="Clavaminate synthase-like"/>
    <property type="match status" value="1"/>
</dbReference>
<keyword evidence="5" id="KW-1185">Reference proteome</keyword>
<feature type="domain" description="Fe2OG dioxygenase" evidence="3">
    <location>
        <begin position="213"/>
        <end position="325"/>
    </location>
</feature>
<dbReference type="PRINTS" id="PR00682">
    <property type="entry name" value="IPNSYNTHASE"/>
</dbReference>
<sequence>MSTTVTETASPAGTYQLQLRTLDGNVVRTVSKEEPRLATAAEIPVIDISRLYGDIEARKQLAVHVKAAVETYGFFYIKNHGIPEEVIENASRQAKVFFRQPRDKKEPASTVHSKFFNGWFDVHSRKTNPGERADNKEAFFYRYQPENDPDTKDLSAIPEGVKPYIRGEEYIWDATAHLPNFRRDIITYWQHCLQLGRRLIRIFSLVLDLPEDYFDSVTTYPGADAVLNFYPGQPPSEKKESAEIGIGSHTDLQCFTLLWQDMIGGLQVLDVNGRWIKASPIPGTIVVNTADFLTRLSNGKFKSTVHRVFNQSEHDRISMPFFFGFNPDEILSVVPTCIDEDHPAKYEPISCGQYMMRRFAASRPDN</sequence>
<dbReference type="InterPro" id="IPR026992">
    <property type="entry name" value="DIOX_N"/>
</dbReference>
<dbReference type="Gene3D" id="2.60.120.330">
    <property type="entry name" value="B-lactam Antibiotic, Isopenicillin N Synthase, Chain"/>
    <property type="match status" value="1"/>
</dbReference>